<protein>
    <submittedName>
        <fullName evidence="1">Uncharacterized protein</fullName>
    </submittedName>
</protein>
<name>A0AAE0XTQ3_9GAST</name>
<comment type="caution">
    <text evidence="1">The sequence shown here is derived from an EMBL/GenBank/DDBJ whole genome shotgun (WGS) entry which is preliminary data.</text>
</comment>
<reference evidence="1" key="1">
    <citation type="journal article" date="2023" name="G3 (Bethesda)">
        <title>A reference genome for the long-term kleptoplast-retaining sea slug Elysia crispata morphotype clarki.</title>
        <authorList>
            <person name="Eastman K.E."/>
            <person name="Pendleton A.L."/>
            <person name="Shaikh M.A."/>
            <person name="Suttiyut T."/>
            <person name="Ogas R."/>
            <person name="Tomko P."/>
            <person name="Gavelis G."/>
            <person name="Widhalm J.R."/>
            <person name="Wisecaver J.H."/>
        </authorList>
    </citation>
    <scope>NUCLEOTIDE SEQUENCE</scope>
    <source>
        <strain evidence="1">ECLA1</strain>
    </source>
</reference>
<evidence type="ECO:0000313" key="1">
    <source>
        <dbReference type="EMBL" id="KAK3712056.1"/>
    </source>
</evidence>
<sequence length="67" mass="7647">MYSLGAEPGVSQLADFNFCIFSQFFSRQGYFRFACEKKIGKSTVFGAQFSHLVPWKEGSRRNQVEKG</sequence>
<dbReference type="Proteomes" id="UP001283361">
    <property type="component" value="Unassembled WGS sequence"/>
</dbReference>
<keyword evidence="2" id="KW-1185">Reference proteome</keyword>
<dbReference type="EMBL" id="JAWDGP010007592">
    <property type="protein sequence ID" value="KAK3712056.1"/>
    <property type="molecule type" value="Genomic_DNA"/>
</dbReference>
<proteinExistence type="predicted"/>
<evidence type="ECO:0000313" key="2">
    <source>
        <dbReference type="Proteomes" id="UP001283361"/>
    </source>
</evidence>
<dbReference type="AlphaFoldDB" id="A0AAE0XTQ3"/>
<gene>
    <name evidence="1" type="ORF">RRG08_045044</name>
</gene>
<organism evidence="1 2">
    <name type="scientific">Elysia crispata</name>
    <name type="common">lettuce slug</name>
    <dbReference type="NCBI Taxonomy" id="231223"/>
    <lineage>
        <taxon>Eukaryota</taxon>
        <taxon>Metazoa</taxon>
        <taxon>Spiralia</taxon>
        <taxon>Lophotrochozoa</taxon>
        <taxon>Mollusca</taxon>
        <taxon>Gastropoda</taxon>
        <taxon>Heterobranchia</taxon>
        <taxon>Euthyneura</taxon>
        <taxon>Panpulmonata</taxon>
        <taxon>Sacoglossa</taxon>
        <taxon>Placobranchoidea</taxon>
        <taxon>Plakobranchidae</taxon>
        <taxon>Elysia</taxon>
    </lineage>
</organism>
<accession>A0AAE0XTQ3</accession>